<protein>
    <submittedName>
        <fullName evidence="1">RHS repeat-associated core domain-containing protein</fullName>
    </submittedName>
</protein>
<sequence length="355" mass="39558">MFFEKGCAGLVCAYEKSGIGLVEVYFDDFNVEHTKSPVIQAEDYYPFGLSFNSYSRENSMQNAYKFNGIKEQDDLGLNVYEAFYRTMDPTIGRWWQIDPKINYDFSPYCSMNDNPILYNDPLGDEVDPSRTKGMNFMVVANAELRKQDREHLKASMKGPLKGLRAFFSSAYTVDNIKARSMQVLSLGKLKVISAGNPTEAVNKMKDKLGSDGYVKNLTIDYHAGQFGTASLNSKESDDAFKTLQQGYAGYQTTVLLGQCWAGGNPDLTYPTGDQTDRISKALDGATVYGNKAAASSIGFVFRNTFTGPIYQTYRKSSGNLLHYGEYSKSDVMTPTPVTTTNRISVRNSGEIEEKD</sequence>
<dbReference type="Gene3D" id="2.180.10.10">
    <property type="entry name" value="RHS repeat-associated core"/>
    <property type="match status" value="1"/>
</dbReference>
<comment type="caution">
    <text evidence="1">The sequence shown here is derived from an EMBL/GenBank/DDBJ whole genome shotgun (WGS) entry which is preliminary data.</text>
</comment>
<reference evidence="2" key="1">
    <citation type="journal article" date="2019" name="Int. J. Syst. Evol. Microbiol.">
        <title>The Global Catalogue of Microorganisms (GCM) 10K type strain sequencing project: providing services to taxonomists for standard genome sequencing and annotation.</title>
        <authorList>
            <consortium name="The Broad Institute Genomics Platform"/>
            <consortium name="The Broad Institute Genome Sequencing Center for Infectious Disease"/>
            <person name="Wu L."/>
            <person name="Ma J."/>
        </authorList>
    </citation>
    <scope>NUCLEOTIDE SEQUENCE [LARGE SCALE GENOMIC DNA]</scope>
    <source>
        <strain evidence="2">CCUG 58938</strain>
    </source>
</reference>
<accession>A0ABW3K607</accession>
<name>A0ABW3K607_9BACT</name>
<dbReference type="NCBIfam" id="TIGR03696">
    <property type="entry name" value="Rhs_assc_core"/>
    <property type="match status" value="1"/>
</dbReference>
<organism evidence="1 2">
    <name type="scientific">Ohtaekwangia kribbensis</name>
    <dbReference type="NCBI Taxonomy" id="688913"/>
    <lineage>
        <taxon>Bacteria</taxon>
        <taxon>Pseudomonadati</taxon>
        <taxon>Bacteroidota</taxon>
        <taxon>Cytophagia</taxon>
        <taxon>Cytophagales</taxon>
        <taxon>Fulvivirgaceae</taxon>
        <taxon>Ohtaekwangia</taxon>
    </lineage>
</organism>
<dbReference type="InterPro" id="IPR022385">
    <property type="entry name" value="Rhs_assc_core"/>
</dbReference>
<evidence type="ECO:0000313" key="1">
    <source>
        <dbReference type="EMBL" id="MFD1001465.1"/>
    </source>
</evidence>
<dbReference type="Proteomes" id="UP001597112">
    <property type="component" value="Unassembled WGS sequence"/>
</dbReference>
<gene>
    <name evidence="1" type="ORF">ACFQ21_19205</name>
</gene>
<keyword evidence="2" id="KW-1185">Reference proteome</keyword>
<evidence type="ECO:0000313" key="2">
    <source>
        <dbReference type="Proteomes" id="UP001597112"/>
    </source>
</evidence>
<dbReference type="PANTHER" id="PTHR32305:SF15">
    <property type="entry name" value="PROTEIN RHSA-RELATED"/>
    <property type="match status" value="1"/>
</dbReference>
<dbReference type="InterPro" id="IPR050708">
    <property type="entry name" value="T6SS_VgrG/RHS"/>
</dbReference>
<proteinExistence type="predicted"/>
<dbReference type="PANTHER" id="PTHR32305">
    <property type="match status" value="1"/>
</dbReference>
<dbReference type="RefSeq" id="WP_377581309.1">
    <property type="nucleotide sequence ID" value="NZ_JBHTKA010000007.1"/>
</dbReference>
<dbReference type="EMBL" id="JBHTKA010000007">
    <property type="protein sequence ID" value="MFD1001465.1"/>
    <property type="molecule type" value="Genomic_DNA"/>
</dbReference>